<evidence type="ECO:0000256" key="7">
    <source>
        <dbReference type="PIRSR" id="PIRSR000077-1"/>
    </source>
</evidence>
<evidence type="ECO:0000313" key="10">
    <source>
        <dbReference type="EMBL" id="RIH64854.1"/>
    </source>
</evidence>
<evidence type="ECO:0000256" key="6">
    <source>
        <dbReference type="PIRNR" id="PIRNR000077"/>
    </source>
</evidence>
<feature type="disulfide bond" description="Redox-active" evidence="8">
    <location>
        <begin position="24"/>
        <end position="27"/>
    </location>
</feature>
<keyword evidence="4 8" id="KW-1015">Disulfide bond</keyword>
<sequence>MNHRFLHIINSTKPVLVDFYTDWCGPCKKMPSILKQVKEEIKGLRIVKVNVDKNPAIASYFKVQRIPTLIMFKDGKPLWTGEGVFSADELKEILREQIGAH</sequence>
<comment type="caution">
    <text evidence="10">The sequence shown here is derived from an EMBL/GenBank/DDBJ whole genome shotgun (WGS) entry which is preliminary data.</text>
</comment>
<evidence type="ECO:0000256" key="3">
    <source>
        <dbReference type="ARBA" id="ARBA00022982"/>
    </source>
</evidence>
<dbReference type="PANTHER" id="PTHR45663">
    <property type="entry name" value="GEO12009P1"/>
    <property type="match status" value="1"/>
</dbReference>
<dbReference type="PROSITE" id="PS51352">
    <property type="entry name" value="THIOREDOXIN_2"/>
    <property type="match status" value="1"/>
</dbReference>
<feature type="active site" description="Nucleophile" evidence="7">
    <location>
        <position position="24"/>
    </location>
</feature>
<dbReference type="RefSeq" id="WP_119350319.1">
    <property type="nucleotide sequence ID" value="NZ_JBFHKJ010000653.1"/>
</dbReference>
<dbReference type="PIRSF" id="PIRSF000077">
    <property type="entry name" value="Thioredoxin"/>
    <property type="match status" value="1"/>
</dbReference>
<dbReference type="InterPro" id="IPR036249">
    <property type="entry name" value="Thioredoxin-like_sf"/>
</dbReference>
<keyword evidence="5 8" id="KW-0676">Redox-active center</keyword>
<dbReference type="InterPro" id="IPR013766">
    <property type="entry name" value="Thioredoxin_domain"/>
</dbReference>
<gene>
    <name evidence="10" type="ORF">D1164_12480</name>
</gene>
<dbReference type="GO" id="GO:0015035">
    <property type="term" value="F:protein-disulfide reductase activity"/>
    <property type="evidence" value="ECO:0007669"/>
    <property type="project" value="InterPro"/>
</dbReference>
<feature type="site" description="Contributes to redox potential value" evidence="7">
    <location>
        <position position="26"/>
    </location>
</feature>
<dbReference type="OrthoDB" id="9790390at2"/>
<evidence type="ECO:0000256" key="2">
    <source>
        <dbReference type="ARBA" id="ARBA00022448"/>
    </source>
</evidence>
<dbReference type="Gene3D" id="3.40.30.10">
    <property type="entry name" value="Glutaredoxin"/>
    <property type="match status" value="1"/>
</dbReference>
<accession>A0A399CYW6</accession>
<protein>
    <recommendedName>
        <fullName evidence="6">Thioredoxin</fullName>
    </recommendedName>
</protein>
<evidence type="ECO:0000256" key="8">
    <source>
        <dbReference type="PIRSR" id="PIRSR000077-4"/>
    </source>
</evidence>
<reference evidence="10 11" key="1">
    <citation type="journal article" date="2015" name="Int. J. Syst. Evol. Microbiol.">
        <title>Mariniphaga sediminis sp. nov., isolated from coastal sediment.</title>
        <authorList>
            <person name="Wang F.Q."/>
            <person name="Shen Q.Y."/>
            <person name="Chen G.J."/>
            <person name="Du Z.J."/>
        </authorList>
    </citation>
    <scope>NUCLEOTIDE SEQUENCE [LARGE SCALE GENOMIC DNA]</scope>
    <source>
        <strain evidence="10 11">SY21</strain>
    </source>
</reference>
<feature type="site" description="Contributes to redox potential value" evidence="7">
    <location>
        <position position="25"/>
    </location>
</feature>
<keyword evidence="11" id="KW-1185">Reference proteome</keyword>
<dbReference type="CDD" id="cd02947">
    <property type="entry name" value="TRX_family"/>
    <property type="match status" value="1"/>
</dbReference>
<organism evidence="10 11">
    <name type="scientific">Mariniphaga sediminis</name>
    <dbReference type="NCBI Taxonomy" id="1628158"/>
    <lineage>
        <taxon>Bacteria</taxon>
        <taxon>Pseudomonadati</taxon>
        <taxon>Bacteroidota</taxon>
        <taxon>Bacteroidia</taxon>
        <taxon>Marinilabiliales</taxon>
        <taxon>Prolixibacteraceae</taxon>
        <taxon>Mariniphaga</taxon>
    </lineage>
</organism>
<dbReference type="GO" id="GO:0005737">
    <property type="term" value="C:cytoplasm"/>
    <property type="evidence" value="ECO:0007669"/>
    <property type="project" value="TreeGrafter"/>
</dbReference>
<dbReference type="InterPro" id="IPR005746">
    <property type="entry name" value="Thioredoxin"/>
</dbReference>
<evidence type="ECO:0000256" key="1">
    <source>
        <dbReference type="ARBA" id="ARBA00008987"/>
    </source>
</evidence>
<feature type="active site" description="Nucleophile" evidence="7">
    <location>
        <position position="27"/>
    </location>
</feature>
<evidence type="ECO:0000259" key="9">
    <source>
        <dbReference type="PROSITE" id="PS51352"/>
    </source>
</evidence>
<evidence type="ECO:0000256" key="4">
    <source>
        <dbReference type="ARBA" id="ARBA00023157"/>
    </source>
</evidence>
<proteinExistence type="inferred from homology"/>
<dbReference type="PROSITE" id="PS00194">
    <property type="entry name" value="THIOREDOXIN_1"/>
    <property type="match status" value="1"/>
</dbReference>
<dbReference type="AlphaFoldDB" id="A0A399CYW6"/>
<feature type="domain" description="Thioredoxin" evidence="9">
    <location>
        <begin position="1"/>
        <end position="99"/>
    </location>
</feature>
<dbReference type="InterPro" id="IPR017937">
    <property type="entry name" value="Thioredoxin_CS"/>
</dbReference>
<dbReference type="PRINTS" id="PR00421">
    <property type="entry name" value="THIOREDOXIN"/>
</dbReference>
<dbReference type="PANTHER" id="PTHR45663:SF11">
    <property type="entry name" value="GEO12009P1"/>
    <property type="match status" value="1"/>
</dbReference>
<dbReference type="Pfam" id="PF00085">
    <property type="entry name" value="Thioredoxin"/>
    <property type="match status" value="1"/>
</dbReference>
<feature type="site" description="Deprotonates C-terminal active site Cys" evidence="7">
    <location>
        <position position="18"/>
    </location>
</feature>
<dbReference type="EMBL" id="QWET01000008">
    <property type="protein sequence ID" value="RIH64854.1"/>
    <property type="molecule type" value="Genomic_DNA"/>
</dbReference>
<dbReference type="Proteomes" id="UP000266441">
    <property type="component" value="Unassembled WGS sequence"/>
</dbReference>
<evidence type="ECO:0000313" key="11">
    <source>
        <dbReference type="Proteomes" id="UP000266441"/>
    </source>
</evidence>
<comment type="similarity">
    <text evidence="1 6">Belongs to the thioredoxin family.</text>
</comment>
<dbReference type="SUPFAM" id="SSF52833">
    <property type="entry name" value="Thioredoxin-like"/>
    <property type="match status" value="1"/>
</dbReference>
<keyword evidence="3" id="KW-0249">Electron transport</keyword>
<evidence type="ECO:0000256" key="5">
    <source>
        <dbReference type="ARBA" id="ARBA00023284"/>
    </source>
</evidence>
<name>A0A399CYW6_9BACT</name>
<keyword evidence="2" id="KW-0813">Transport</keyword>